<dbReference type="AlphaFoldDB" id="A0A8K0C7U2"/>
<keyword evidence="6 9" id="KW-0472">Membrane</keyword>
<comment type="function">
    <text evidence="8">Plays a role in the sugar gustatory response.</text>
</comment>
<sequence>MNSRPNKSHKEENDDSFHKSIAFALILGQCFGLMPVYGIAGPNERSLHFTWKSWRVLYCFLTLIGTFFALIMCIHEIFWDKANIFEITAVIFFGSSFLVHILFLQLALIWPNLMRSWYVVEISMRNYGWPPKLNRRLKIMTSVILTTAAVEHILVVISNLLRSERCRNDNQDIMNFFFVILSYPQVFAVLEYYLWAGILMQIVNLIGTFSWTYIDLFIMLISTSLSLRFQQITQRVERYVETKVADEVLWRALREDYNKLSKLCKKVNEALSSIVLVSFGNNLFFILVQFFNSLRKRDDTLEKVYFFFSFGFLIGRTVCVSLYGAWIHDESQKPLPILNNVSSTVYNTEIRRFILHVCFDSVSLTGKRFFSITRGLILSIAGTIVTYELVLIQFYGYMLEDPNSKNATC</sequence>
<feature type="transmembrane region" description="Helical" evidence="9">
    <location>
        <begin position="173"/>
        <end position="195"/>
    </location>
</feature>
<keyword evidence="8" id="KW-0807">Transducer</keyword>
<comment type="subcellular location">
    <subcellularLocation>
        <location evidence="1">Cell membrane</location>
        <topology evidence="1">Multi-pass membrane protein</topology>
    </subcellularLocation>
</comment>
<feature type="transmembrane region" description="Helical" evidence="9">
    <location>
        <begin position="304"/>
        <end position="326"/>
    </location>
</feature>
<evidence type="ECO:0000256" key="7">
    <source>
        <dbReference type="ARBA" id="ARBA00023170"/>
    </source>
</evidence>
<feature type="transmembrane region" description="Helical" evidence="9">
    <location>
        <begin position="55"/>
        <end position="75"/>
    </location>
</feature>
<dbReference type="Proteomes" id="UP000801492">
    <property type="component" value="Unassembled WGS sequence"/>
</dbReference>
<dbReference type="GO" id="GO:0008527">
    <property type="term" value="F:taste receptor activity"/>
    <property type="evidence" value="ECO:0007669"/>
    <property type="project" value="InterPro"/>
</dbReference>
<evidence type="ECO:0000256" key="2">
    <source>
        <dbReference type="ARBA" id="ARBA00005327"/>
    </source>
</evidence>
<dbReference type="PIRSF" id="PIRSF038981">
    <property type="entry name" value="GRP"/>
    <property type="match status" value="1"/>
</dbReference>
<evidence type="ECO:0000256" key="9">
    <source>
        <dbReference type="SAM" id="Phobius"/>
    </source>
</evidence>
<dbReference type="PANTHER" id="PTHR21421">
    <property type="entry name" value="GUSTATORY RECEPTOR"/>
    <property type="match status" value="1"/>
</dbReference>
<evidence type="ECO:0000256" key="5">
    <source>
        <dbReference type="ARBA" id="ARBA00022989"/>
    </source>
</evidence>
<protein>
    <recommendedName>
        <fullName evidence="8">Gustatory receptor</fullName>
    </recommendedName>
</protein>
<dbReference type="GO" id="GO:0005886">
    <property type="term" value="C:plasma membrane"/>
    <property type="evidence" value="ECO:0007669"/>
    <property type="project" value="UniProtKB-SubCell"/>
</dbReference>
<comment type="similarity">
    <text evidence="2">Belongs to the insect chemoreceptor superfamily. Gustatory receptor (GR) family. Gr5a subfamily.</text>
</comment>
<reference evidence="10" key="1">
    <citation type="submission" date="2019-08" db="EMBL/GenBank/DDBJ databases">
        <title>The genome of the North American firefly Photinus pyralis.</title>
        <authorList>
            <consortium name="Photinus pyralis genome working group"/>
            <person name="Fallon T.R."/>
            <person name="Sander Lower S.E."/>
            <person name="Weng J.-K."/>
        </authorList>
    </citation>
    <scope>NUCLEOTIDE SEQUENCE</scope>
    <source>
        <strain evidence="10">TRF0915ILg1</strain>
        <tissue evidence="10">Whole body</tissue>
    </source>
</reference>
<dbReference type="GO" id="GO:0007165">
    <property type="term" value="P:signal transduction"/>
    <property type="evidence" value="ECO:0007669"/>
    <property type="project" value="UniProtKB-KW"/>
</dbReference>
<dbReference type="PANTHER" id="PTHR21421:SF29">
    <property type="entry name" value="GUSTATORY RECEPTOR 5A FOR TREHALOSE-RELATED"/>
    <property type="match status" value="1"/>
</dbReference>
<evidence type="ECO:0000256" key="6">
    <source>
        <dbReference type="ARBA" id="ARBA00023136"/>
    </source>
</evidence>
<evidence type="ECO:0000256" key="3">
    <source>
        <dbReference type="ARBA" id="ARBA00022475"/>
    </source>
</evidence>
<evidence type="ECO:0000256" key="1">
    <source>
        <dbReference type="ARBA" id="ARBA00004651"/>
    </source>
</evidence>
<dbReference type="EMBL" id="VTPC01090971">
    <property type="protein sequence ID" value="KAF2880406.1"/>
    <property type="molecule type" value="Genomic_DNA"/>
</dbReference>
<dbReference type="Pfam" id="PF06151">
    <property type="entry name" value="Trehalose_recp"/>
    <property type="match status" value="1"/>
</dbReference>
<feature type="transmembrane region" description="Helical" evidence="9">
    <location>
        <begin position="201"/>
        <end position="221"/>
    </location>
</feature>
<feature type="transmembrane region" description="Helical" evidence="9">
    <location>
        <begin position="21"/>
        <end position="40"/>
    </location>
</feature>
<proteinExistence type="inferred from homology"/>
<dbReference type="OrthoDB" id="5800391at2759"/>
<dbReference type="InterPro" id="IPR009318">
    <property type="entry name" value="Gustatory_rcpt"/>
</dbReference>
<gene>
    <name evidence="10" type="ORF">ILUMI_25763</name>
</gene>
<evidence type="ECO:0000256" key="8">
    <source>
        <dbReference type="PIRNR" id="PIRNR038981"/>
    </source>
</evidence>
<keyword evidence="11" id="KW-1185">Reference proteome</keyword>
<feature type="transmembrane region" description="Helical" evidence="9">
    <location>
        <begin position="87"/>
        <end position="110"/>
    </location>
</feature>
<accession>A0A8K0C7U2</accession>
<comment type="caution">
    <text evidence="10">The sequence shown here is derived from an EMBL/GenBank/DDBJ whole genome shotgun (WGS) entry which is preliminary data.</text>
</comment>
<keyword evidence="7 8" id="KW-0675">Receptor</keyword>
<dbReference type="GO" id="GO:0050916">
    <property type="term" value="P:sensory perception of sweet taste"/>
    <property type="evidence" value="ECO:0007669"/>
    <property type="project" value="UniProtKB-ARBA"/>
</dbReference>
<organism evidence="10 11">
    <name type="scientific">Ignelater luminosus</name>
    <name type="common">Cucubano</name>
    <name type="synonym">Pyrophorus luminosus</name>
    <dbReference type="NCBI Taxonomy" id="2038154"/>
    <lineage>
        <taxon>Eukaryota</taxon>
        <taxon>Metazoa</taxon>
        <taxon>Ecdysozoa</taxon>
        <taxon>Arthropoda</taxon>
        <taxon>Hexapoda</taxon>
        <taxon>Insecta</taxon>
        <taxon>Pterygota</taxon>
        <taxon>Neoptera</taxon>
        <taxon>Endopterygota</taxon>
        <taxon>Coleoptera</taxon>
        <taxon>Polyphaga</taxon>
        <taxon>Elateriformia</taxon>
        <taxon>Elateroidea</taxon>
        <taxon>Elateridae</taxon>
        <taxon>Agrypninae</taxon>
        <taxon>Pyrophorini</taxon>
        <taxon>Ignelater</taxon>
    </lineage>
</organism>
<feature type="transmembrane region" description="Helical" evidence="9">
    <location>
        <begin position="139"/>
        <end position="161"/>
    </location>
</feature>
<keyword evidence="4 9" id="KW-0812">Transmembrane</keyword>
<feature type="transmembrane region" description="Helical" evidence="9">
    <location>
        <begin position="376"/>
        <end position="396"/>
    </location>
</feature>
<evidence type="ECO:0000256" key="4">
    <source>
        <dbReference type="ARBA" id="ARBA00022692"/>
    </source>
</evidence>
<feature type="transmembrane region" description="Helical" evidence="9">
    <location>
        <begin position="270"/>
        <end position="292"/>
    </location>
</feature>
<evidence type="ECO:0000313" key="11">
    <source>
        <dbReference type="Proteomes" id="UP000801492"/>
    </source>
</evidence>
<keyword evidence="3" id="KW-1003">Cell membrane</keyword>
<name>A0A8K0C7U2_IGNLU</name>
<evidence type="ECO:0000313" key="10">
    <source>
        <dbReference type="EMBL" id="KAF2880406.1"/>
    </source>
</evidence>
<keyword evidence="5 9" id="KW-1133">Transmembrane helix</keyword>